<comment type="caution">
    <text evidence="2">The sequence shown here is derived from an EMBL/GenBank/DDBJ whole genome shotgun (WGS) entry which is preliminary data.</text>
</comment>
<evidence type="ECO:0000313" key="3">
    <source>
        <dbReference type="Proteomes" id="UP000239388"/>
    </source>
</evidence>
<dbReference type="PANTHER" id="PTHR48090:SF7">
    <property type="entry name" value="RFBJ PROTEIN"/>
    <property type="match status" value="1"/>
</dbReference>
<evidence type="ECO:0000259" key="1">
    <source>
        <dbReference type="Pfam" id="PF00535"/>
    </source>
</evidence>
<name>A0A2S8G1N2_9BACT</name>
<sequence length="212" mass="23695">MHRIRGTVVKKSLSIVMPVHNVQSSIVAEVDRLLEIMADITTQFELMIIDNGSTDGTEEVLYDLTCRYPQVRSRRYTPKQGNATAIDLGLAAAAGEVVIIQDINRKLTSDDILSLWAMHVDATAAGQQQVIRPVAPPNYEHLLPEDPHPLSEDLLRRLSAWGADISELEQLPEALLPEMSNSQTRNDVVQPQAPRLKMPRFLKRLHDFATGE</sequence>
<organism evidence="2 3">
    <name type="scientific">Blastopirellula marina</name>
    <dbReference type="NCBI Taxonomy" id="124"/>
    <lineage>
        <taxon>Bacteria</taxon>
        <taxon>Pseudomonadati</taxon>
        <taxon>Planctomycetota</taxon>
        <taxon>Planctomycetia</taxon>
        <taxon>Pirellulales</taxon>
        <taxon>Pirellulaceae</taxon>
        <taxon>Blastopirellula</taxon>
    </lineage>
</organism>
<gene>
    <name evidence="2" type="ORF">C5Y98_09810</name>
</gene>
<dbReference type="SUPFAM" id="SSF53448">
    <property type="entry name" value="Nucleotide-diphospho-sugar transferases"/>
    <property type="match status" value="1"/>
</dbReference>
<dbReference type="Gene3D" id="3.90.550.10">
    <property type="entry name" value="Spore Coat Polysaccharide Biosynthesis Protein SpsA, Chain A"/>
    <property type="match status" value="1"/>
</dbReference>
<dbReference type="AlphaFoldDB" id="A0A2S8G1N2"/>
<dbReference type="InterPro" id="IPR001173">
    <property type="entry name" value="Glyco_trans_2-like"/>
</dbReference>
<reference evidence="2 3" key="1">
    <citation type="submission" date="2018-02" db="EMBL/GenBank/DDBJ databases">
        <title>Comparative genomes isolates from brazilian mangrove.</title>
        <authorList>
            <person name="Araujo J.E."/>
            <person name="Taketani R.G."/>
            <person name="Silva M.C.P."/>
            <person name="Loureco M.V."/>
            <person name="Andreote F.D."/>
        </authorList>
    </citation>
    <scope>NUCLEOTIDE SEQUENCE [LARGE SCALE GENOMIC DNA]</scope>
    <source>
        <strain evidence="2 3">NAP PRIS-MGV</strain>
    </source>
</reference>
<accession>A0A2S8G1N2</accession>
<feature type="domain" description="Glycosyltransferase 2-like" evidence="1">
    <location>
        <begin position="14"/>
        <end position="118"/>
    </location>
</feature>
<dbReference type="EMBL" id="PUIB01000011">
    <property type="protein sequence ID" value="PQO38352.1"/>
    <property type="molecule type" value="Genomic_DNA"/>
</dbReference>
<dbReference type="Proteomes" id="UP000239388">
    <property type="component" value="Unassembled WGS sequence"/>
</dbReference>
<dbReference type="Pfam" id="PF00535">
    <property type="entry name" value="Glycos_transf_2"/>
    <property type="match status" value="1"/>
</dbReference>
<dbReference type="InterPro" id="IPR050256">
    <property type="entry name" value="Glycosyltransferase_2"/>
</dbReference>
<dbReference type="PANTHER" id="PTHR48090">
    <property type="entry name" value="UNDECAPRENYL-PHOSPHATE 4-DEOXY-4-FORMAMIDO-L-ARABINOSE TRANSFERASE-RELATED"/>
    <property type="match status" value="1"/>
</dbReference>
<proteinExistence type="predicted"/>
<protein>
    <recommendedName>
        <fullName evidence="1">Glycosyltransferase 2-like domain-containing protein</fullName>
    </recommendedName>
</protein>
<evidence type="ECO:0000313" key="2">
    <source>
        <dbReference type="EMBL" id="PQO38352.1"/>
    </source>
</evidence>
<dbReference type="InterPro" id="IPR029044">
    <property type="entry name" value="Nucleotide-diphossugar_trans"/>
</dbReference>